<dbReference type="Proteomes" id="UP000663879">
    <property type="component" value="Unassembled WGS sequence"/>
</dbReference>
<reference evidence="1" key="1">
    <citation type="submission" date="2021-02" db="EMBL/GenBank/DDBJ databases">
        <authorList>
            <person name="Nowell W R."/>
        </authorList>
    </citation>
    <scope>NUCLEOTIDE SEQUENCE</scope>
    <source>
        <strain evidence="1">Ploen Becks lab</strain>
    </source>
</reference>
<accession>A0A813UH84</accession>
<evidence type="ECO:0000313" key="1">
    <source>
        <dbReference type="EMBL" id="CAF0822706.1"/>
    </source>
</evidence>
<sequence>MKTANHIYRSEMTQEGREKINHELESKYNRNRYSVMINGNNIETYSTNIFDRLDELKRCVGVSNPLMILTVVDKDTEVTSLEIVVDNYHDFLKLTGKLPNNAFSSGMSIESLPPNLSVVITSVEKDITISKEDKRIKHIEQVYGLSNVERIFTADKKPTMRLRVKAKTVLSYIEVLKHGIYLDITSKRHQVTQNIIYSRVCKQCGNQNHREREFEKTLNNNKYTIDILIGENSIKTQEEILRKPRARLSQDMLLDADDQRLEKLIESCLSKRTCEINNKIQFLQESSENNKNEIKQNKEELYKVKSDLSSVKNYLKIFQNDIKKIDSKPNQTSTKIDVIQTGQKDTKTTNIYKLRHVFKQTKSQQTNKLNRSNNHLRIASINIGGLNKNISYLNQLAMQFPGVCVQETLAEYKTDLDNSIYITGKKIIFKPAKKQNKLGRAACGLAFILDENIP</sequence>
<proteinExistence type="predicted"/>
<gene>
    <name evidence="1" type="ORF">OXX778_LOCUS7554</name>
</gene>
<dbReference type="EMBL" id="CAJNOC010000971">
    <property type="protein sequence ID" value="CAF0822706.1"/>
    <property type="molecule type" value="Genomic_DNA"/>
</dbReference>
<organism evidence="1 2">
    <name type="scientific">Brachionus calyciflorus</name>
    <dbReference type="NCBI Taxonomy" id="104777"/>
    <lineage>
        <taxon>Eukaryota</taxon>
        <taxon>Metazoa</taxon>
        <taxon>Spiralia</taxon>
        <taxon>Gnathifera</taxon>
        <taxon>Rotifera</taxon>
        <taxon>Eurotatoria</taxon>
        <taxon>Monogononta</taxon>
        <taxon>Pseudotrocha</taxon>
        <taxon>Ploima</taxon>
        <taxon>Brachionidae</taxon>
        <taxon>Brachionus</taxon>
    </lineage>
</organism>
<protein>
    <submittedName>
        <fullName evidence="1">Uncharacterized protein</fullName>
    </submittedName>
</protein>
<name>A0A813UH84_9BILA</name>
<dbReference type="AlphaFoldDB" id="A0A813UH84"/>
<evidence type="ECO:0000313" key="2">
    <source>
        <dbReference type="Proteomes" id="UP000663879"/>
    </source>
</evidence>
<comment type="caution">
    <text evidence="1">The sequence shown here is derived from an EMBL/GenBank/DDBJ whole genome shotgun (WGS) entry which is preliminary data.</text>
</comment>
<keyword evidence="2" id="KW-1185">Reference proteome</keyword>